<sequence>MDSLKLHGSTLPRKPSAATPEKRFWSSFERWLSNEDELMVTCIAFVPPKNVLLGVMHSTRIDFVDVLGKGIAKTYTRFKDVPRHFSFRKDGRAFVASDNSGLIQLVDFESRAALRRFKGHTGPVHSCCVSSDFLRVISVGDDQTLRVWDLSSGMGLLVVPAHRDHVRSLVPVSEAVKVLVRVALEEEIGAETLELLDEGDGGDLFWTGGGDGLVKLWQIPVFDSEEKEEDGEAKASKRGSALKPLLSLDHKAPVSGLAVSPSGDTIVTAGGPTLKIWSLTKTGTDKFRGEAGCHSALVSGVVMSPDGSVVISAALDQSAVAIDLQSLAVLHVFRTHAPCTGIAVAAAEGGEGKTTGALAIGLQSGWAVRARKGFTAPASAPGGAGGRRVPLSAPMGETRSTAFLRGGKGELSLEADKGGEGPGDMEGGGEVAVRGLRRPKLTRVEHQLKKFQYREALKVALAQKSGVYTVYALLDEFSRRGALPQALRGAEESTALALVDFMGKQIGKRPERTRQLLEILWTFLETNGWISEVGGETAPLMRALKKVENRLMEELSTMHDLETFVGFVEMIGGLAT</sequence>
<evidence type="ECO:0000259" key="8">
    <source>
        <dbReference type="Pfam" id="PF09384"/>
    </source>
</evidence>
<dbReference type="PANTHER" id="PTHR19924">
    <property type="entry name" value="UTP15 U3 SMALL NUCLEOLAR RNA-ASSOCIATED PROTEIN 15 FAMILY MEMBER"/>
    <property type="match status" value="1"/>
</dbReference>
<dbReference type="InterPro" id="IPR019775">
    <property type="entry name" value="WD40_repeat_CS"/>
</dbReference>
<dbReference type="PhylomeDB" id="A0A0G4GM60"/>
<gene>
    <name evidence="9" type="ORF">Cvel_22514</name>
</gene>
<comment type="subcellular location">
    <subcellularLocation>
        <location evidence="1">Nucleus</location>
        <location evidence="1">Nucleolus</location>
    </subcellularLocation>
</comment>
<protein>
    <recommendedName>
        <fullName evidence="8">U3 small nucleolar RNA-associated protein 15 C-terminal domain-containing protein</fullName>
    </recommendedName>
</protein>
<reference evidence="9" key="1">
    <citation type="submission" date="2014-11" db="EMBL/GenBank/DDBJ databases">
        <authorList>
            <person name="Otto D Thomas"/>
            <person name="Naeem Raeece"/>
        </authorList>
    </citation>
    <scope>NUCLEOTIDE SEQUENCE</scope>
</reference>
<dbReference type="SUPFAM" id="SSF50978">
    <property type="entry name" value="WD40 repeat-like"/>
    <property type="match status" value="1"/>
</dbReference>
<keyword evidence="4" id="KW-0677">Repeat</keyword>
<dbReference type="VEuPathDB" id="CryptoDB:Cvel_22514"/>
<evidence type="ECO:0000256" key="7">
    <source>
        <dbReference type="SAM" id="MobiDB-lite"/>
    </source>
</evidence>
<dbReference type="InterPro" id="IPR018983">
    <property type="entry name" value="U3_snoRNA-assocProt_15_C"/>
</dbReference>
<dbReference type="InterPro" id="IPR036322">
    <property type="entry name" value="WD40_repeat_dom_sf"/>
</dbReference>
<dbReference type="PROSITE" id="PS00678">
    <property type="entry name" value="WD_REPEATS_1"/>
    <property type="match status" value="1"/>
</dbReference>
<organism evidence="9">
    <name type="scientific">Chromera velia CCMP2878</name>
    <dbReference type="NCBI Taxonomy" id="1169474"/>
    <lineage>
        <taxon>Eukaryota</taxon>
        <taxon>Sar</taxon>
        <taxon>Alveolata</taxon>
        <taxon>Colpodellida</taxon>
        <taxon>Chromeraceae</taxon>
        <taxon>Chromera</taxon>
    </lineage>
</organism>
<dbReference type="PROSITE" id="PS50294">
    <property type="entry name" value="WD_REPEATS_REGION"/>
    <property type="match status" value="1"/>
</dbReference>
<keyword evidence="3 6" id="KW-0853">WD repeat</keyword>
<dbReference type="Gene3D" id="2.130.10.10">
    <property type="entry name" value="YVTN repeat-like/Quinoprotein amine dehydrogenase"/>
    <property type="match status" value="2"/>
</dbReference>
<keyword evidence="5" id="KW-0539">Nucleus</keyword>
<feature type="domain" description="U3 small nucleolar RNA-associated protein 15 C-terminal" evidence="8">
    <location>
        <begin position="429"/>
        <end position="571"/>
    </location>
</feature>
<evidence type="ECO:0000256" key="5">
    <source>
        <dbReference type="ARBA" id="ARBA00023242"/>
    </source>
</evidence>
<dbReference type="PROSITE" id="PS50082">
    <property type="entry name" value="WD_REPEATS_2"/>
    <property type="match status" value="1"/>
</dbReference>
<dbReference type="Pfam" id="PF00400">
    <property type="entry name" value="WD40"/>
    <property type="match status" value="2"/>
</dbReference>
<evidence type="ECO:0000256" key="6">
    <source>
        <dbReference type="PROSITE-ProRule" id="PRU00221"/>
    </source>
</evidence>
<feature type="region of interest" description="Disordered" evidence="7">
    <location>
        <begin position="411"/>
        <end position="430"/>
    </location>
</feature>
<dbReference type="EMBL" id="CDMZ01001348">
    <property type="protein sequence ID" value="CEM31269.1"/>
    <property type="molecule type" value="Genomic_DNA"/>
</dbReference>
<dbReference type="GO" id="GO:0005730">
    <property type="term" value="C:nucleolus"/>
    <property type="evidence" value="ECO:0007669"/>
    <property type="project" value="UniProtKB-SubCell"/>
</dbReference>
<evidence type="ECO:0000256" key="1">
    <source>
        <dbReference type="ARBA" id="ARBA00004604"/>
    </source>
</evidence>
<keyword evidence="2" id="KW-0698">rRNA processing</keyword>
<name>A0A0G4GM60_9ALVE</name>
<dbReference type="InterPro" id="IPR015943">
    <property type="entry name" value="WD40/YVTN_repeat-like_dom_sf"/>
</dbReference>
<proteinExistence type="predicted"/>
<dbReference type="SMART" id="SM00320">
    <property type="entry name" value="WD40"/>
    <property type="match status" value="5"/>
</dbReference>
<dbReference type="GO" id="GO:0006364">
    <property type="term" value="P:rRNA processing"/>
    <property type="evidence" value="ECO:0007669"/>
    <property type="project" value="UniProtKB-KW"/>
</dbReference>
<dbReference type="PANTHER" id="PTHR19924:SF26">
    <property type="entry name" value="U3 SMALL NUCLEOLAR RNA-ASSOCIATED PROTEIN 15 HOMOLOG"/>
    <property type="match status" value="1"/>
</dbReference>
<evidence type="ECO:0000313" key="9">
    <source>
        <dbReference type="EMBL" id="CEM31269.1"/>
    </source>
</evidence>
<evidence type="ECO:0000256" key="3">
    <source>
        <dbReference type="ARBA" id="ARBA00022574"/>
    </source>
</evidence>
<feature type="compositionally biased region" description="Gly residues" evidence="7">
    <location>
        <begin position="420"/>
        <end position="430"/>
    </location>
</feature>
<dbReference type="GO" id="GO:0045943">
    <property type="term" value="P:positive regulation of transcription by RNA polymerase I"/>
    <property type="evidence" value="ECO:0007669"/>
    <property type="project" value="TreeGrafter"/>
</dbReference>
<dbReference type="AlphaFoldDB" id="A0A0G4GM60"/>
<feature type="repeat" description="WD" evidence="6">
    <location>
        <begin position="117"/>
        <end position="158"/>
    </location>
</feature>
<accession>A0A0G4GM60</accession>
<evidence type="ECO:0000256" key="4">
    <source>
        <dbReference type="ARBA" id="ARBA00022737"/>
    </source>
</evidence>
<evidence type="ECO:0000256" key="2">
    <source>
        <dbReference type="ARBA" id="ARBA00022552"/>
    </source>
</evidence>
<dbReference type="InterPro" id="IPR001680">
    <property type="entry name" value="WD40_rpt"/>
</dbReference>
<dbReference type="Pfam" id="PF09384">
    <property type="entry name" value="UTP15_C"/>
    <property type="match status" value="1"/>
</dbReference>